<gene>
    <name evidence="1" type="ORF">ECRASSUSDP1_LOCUS19050</name>
</gene>
<evidence type="ECO:0000313" key="2">
    <source>
        <dbReference type="Proteomes" id="UP001295684"/>
    </source>
</evidence>
<accession>A0AAD2D2J1</accession>
<dbReference type="AlphaFoldDB" id="A0AAD2D2J1"/>
<reference evidence="1" key="1">
    <citation type="submission" date="2023-07" db="EMBL/GenBank/DDBJ databases">
        <authorList>
            <consortium name="AG Swart"/>
            <person name="Singh M."/>
            <person name="Singh A."/>
            <person name="Seah K."/>
            <person name="Emmerich C."/>
        </authorList>
    </citation>
    <scope>NUCLEOTIDE SEQUENCE</scope>
    <source>
        <strain evidence="1">DP1</strain>
    </source>
</reference>
<sequence length="98" mass="11046">MMVIGSASKRTSQLYSQSSQTFLIVLSDCLMLEQLKYSKRLIIASYMASNLSFSFELYPPLACILNTRVCIRYIRSCSTEAKSLDSNLHCLKPTVVHS</sequence>
<dbReference type="Proteomes" id="UP001295684">
    <property type="component" value="Unassembled WGS sequence"/>
</dbReference>
<name>A0AAD2D2J1_EUPCR</name>
<comment type="caution">
    <text evidence="1">The sequence shown here is derived from an EMBL/GenBank/DDBJ whole genome shotgun (WGS) entry which is preliminary data.</text>
</comment>
<keyword evidence="2" id="KW-1185">Reference proteome</keyword>
<evidence type="ECO:0000313" key="1">
    <source>
        <dbReference type="EMBL" id="CAI2377662.1"/>
    </source>
</evidence>
<organism evidence="1 2">
    <name type="scientific">Euplotes crassus</name>
    <dbReference type="NCBI Taxonomy" id="5936"/>
    <lineage>
        <taxon>Eukaryota</taxon>
        <taxon>Sar</taxon>
        <taxon>Alveolata</taxon>
        <taxon>Ciliophora</taxon>
        <taxon>Intramacronucleata</taxon>
        <taxon>Spirotrichea</taxon>
        <taxon>Hypotrichia</taxon>
        <taxon>Euplotida</taxon>
        <taxon>Euplotidae</taxon>
        <taxon>Moneuplotes</taxon>
    </lineage>
</organism>
<proteinExistence type="predicted"/>
<protein>
    <submittedName>
        <fullName evidence="1">Uncharacterized protein</fullName>
    </submittedName>
</protein>
<dbReference type="EMBL" id="CAMPGE010019318">
    <property type="protein sequence ID" value="CAI2377662.1"/>
    <property type="molecule type" value="Genomic_DNA"/>
</dbReference>